<feature type="domain" description="Reovirus VP3 protein bridge" evidence="2">
    <location>
        <begin position="727"/>
        <end position="820"/>
    </location>
</feature>
<reference evidence="6" key="3">
    <citation type="submission" date="2015-05" db="EMBL/GenBank/DDBJ databases">
        <authorList>
            <person name="Zhang Y."/>
        </authorList>
    </citation>
    <scope>NUCLEOTIDE SEQUENCE [LARGE SCALE GENOMIC DNA]</scope>
</reference>
<feature type="domain" description="Reovirus VP3 protein guanylyltransferase" evidence="1">
    <location>
        <begin position="9"/>
        <end position="279"/>
    </location>
</feature>
<evidence type="ECO:0000313" key="5">
    <source>
        <dbReference type="EMBL" id="ALL27240.1"/>
    </source>
</evidence>
<dbReference type="Pfam" id="PF20832">
    <property type="entry name" value="Reov_VP3_MTase2"/>
    <property type="match status" value="1"/>
</dbReference>
<dbReference type="EMBL" id="KR704199">
    <property type="protein sequence ID" value="ALL27240.1"/>
    <property type="molecule type" value="Genomic_RNA"/>
</dbReference>
<sequence>MWHYTSINNDTRVALDPKPNQIRTITKPNTVPQLGTDYLYTFNSQRRSHTLRLLGPFQYFNFSETDRGHPLFRLPLKYPSKAIPADELIGNLHSWMRSVHLLHVRSEDNTLRYNWMLGVYARSTNYTTPVGQLVVNAPVILNYSNPQDAFNSVFVALGIDYIDIPITNSNIFDDSSTPYNVRIWHAPTMTEVNHILALMRKSTLVSTHSSWHWNVLHTFHYRSESDMIDHFAAKILEDWRQKEKLDKGALVEADRVIQRLIPLSSSTYVQRLAAIGALYPNEFTENVLDLSRLSTALLQLSDTYYQHANDQLRRLYRRMYNDSRTLYMTQRHQELLLAQITADPNILLYPYTYIFTTAYTSMNYISNTGQGRIKHSLAVTGTTEHDTIADITLGPTSEDVVTISMVEPMSIAAEDMYGYVLDTPTRDIWPADEQIEQKGDAVALYDTKTSRALGMFNNTVRIDDLLSPLLGLVYRTYIKGDTMTMTQGSLDHLTLCAAVDSDITFVGNRMIAPLAEGYIPKAMHRNNSTMKMLSLYVALKKLENFTTNSYLMAPDTSIILLGAEREPAVSILRRFNRSVSNVRIIGMGDRAVEPNIRVRVPFPIDKNISADFIICDINSYEDQSFESMFGETISVVTTCASAATRVLVKINHPSEYMINSVIERLSQLGGVFYHTALLKTASQNPYSYETYIYITPIAAAVRFPFYSNSAIINRYMTAVADDETPIIPSIHTVIKGHSNTYSPGLFCGCIDVQSAPFALSQLKSYCSEATTWRVDSDDNLVNIIARIDPARIALEFRTRSNTSAYHEYQRYVPNGLGFKGRKTREFRYMHREVTFIHKLMTYALIREQISLTENMTQVVSIGGRNLADISVVPLNMKYVVIDPATRIETLTQEKKNIEVQSRPFPFDAASMDLENNSIYLFIAVIMNEPNGAATPARTQMDKIRNVATAMLTRTNCVAYISFYEAGIITRLDQSTAHKTIRVEEGRLKVANYVPVDTLVEADVTLMLRDIGITHEIIRPSTPELINACSNYGIRLGSTGGAVLDVFNHYSPVIKLVRS</sequence>
<organismHost>
    <name type="scientific">Bombyx mori</name>
    <name type="common">Silk moth</name>
    <dbReference type="NCBI Taxonomy" id="7091"/>
</organismHost>
<dbReference type="Pfam" id="PF20831">
    <property type="entry name" value="Reov_VP3_MTase1"/>
    <property type="match status" value="1"/>
</dbReference>
<dbReference type="Pfam" id="PF20830">
    <property type="entry name" value="Reovirus_bridge"/>
    <property type="match status" value="1"/>
</dbReference>
<dbReference type="InterPro" id="IPR048608">
    <property type="entry name" value="Reov_VP3_GTase"/>
</dbReference>
<name>A0A0S1LIV2_CPVBM</name>
<evidence type="ECO:0000259" key="2">
    <source>
        <dbReference type="Pfam" id="PF20830"/>
    </source>
</evidence>
<dbReference type="InterPro" id="IPR048605">
    <property type="entry name" value="Reov_VP3_bridge"/>
</dbReference>
<reference evidence="6" key="1">
    <citation type="submission" date="2015-05" db="EMBL/GenBank/DDBJ databases">
        <authorList>
            <person name="Zhang Y."/>
            <person name="Yang Z."/>
        </authorList>
    </citation>
    <scope>NUCLEOTIDE SEQUENCE [LARGE SCALE GENOMIC DNA]</scope>
</reference>
<feature type="domain" description="Reovirus VP3 protein Methyltransferase" evidence="3">
    <location>
        <begin position="473"/>
        <end position="694"/>
    </location>
</feature>
<evidence type="ECO:0000313" key="6">
    <source>
        <dbReference type="Proteomes" id="UP000152019"/>
    </source>
</evidence>
<dbReference type="InterPro" id="IPR048607">
    <property type="entry name" value="Reov_VP3_MTase1"/>
</dbReference>
<accession>A0A0S1LIV2</accession>
<protein>
    <submittedName>
        <fullName evidence="5">VP4</fullName>
    </submittedName>
</protein>
<feature type="domain" description="Reovirus VP3 protein Methyltransferase" evidence="4">
    <location>
        <begin position="855"/>
        <end position="1055"/>
    </location>
</feature>
<dbReference type="InterPro" id="IPR048606">
    <property type="entry name" value="Reov_VP3_MTase2"/>
</dbReference>
<proteinExistence type="predicted"/>
<reference evidence="6" key="2">
    <citation type="submission" date="2015-05" db="EMBL/GenBank/DDBJ databases">
        <authorList>
            <person name="Zhang Y."/>
            <person name="Li Y."/>
        </authorList>
    </citation>
    <scope>NUCLEOTIDE SEQUENCE [LARGE SCALE GENOMIC DNA]</scope>
</reference>
<organism evidence="5 6">
    <name type="scientific">Bombyx mori cytoplasmic polyhedrosis virus</name>
    <name type="common">BmCPV</name>
    <dbReference type="NCBI Taxonomy" id="110829"/>
    <lineage>
        <taxon>Viruses</taxon>
        <taxon>Riboviria</taxon>
        <taxon>Orthornavirae</taxon>
        <taxon>Duplornaviricota</taxon>
        <taxon>Resentoviricetes</taxon>
        <taxon>Reovirales</taxon>
        <taxon>Spinareoviridae</taxon>
        <taxon>Cypovirus</taxon>
        <taxon>Cypovirus altineae</taxon>
        <taxon>Cypovirus 1</taxon>
    </lineage>
</organism>
<evidence type="ECO:0000259" key="1">
    <source>
        <dbReference type="Pfam" id="PF20790"/>
    </source>
</evidence>
<dbReference type="Pfam" id="PF20790">
    <property type="entry name" value="Reov_VP3_GTase"/>
    <property type="match status" value="1"/>
</dbReference>
<evidence type="ECO:0000259" key="4">
    <source>
        <dbReference type="Pfam" id="PF20832"/>
    </source>
</evidence>
<evidence type="ECO:0000259" key="3">
    <source>
        <dbReference type="Pfam" id="PF20831"/>
    </source>
</evidence>
<dbReference type="Proteomes" id="UP000152019">
    <property type="component" value="Genome"/>
</dbReference>